<protein>
    <submittedName>
        <fullName evidence="1">Uncharacterized protein</fullName>
    </submittedName>
</protein>
<name>A0ABT1N5V6_9GAMM</name>
<dbReference type="RefSeq" id="WP_255044211.1">
    <property type="nucleotide sequence ID" value="NZ_JANEYT010000057.1"/>
</dbReference>
<keyword evidence="2" id="KW-1185">Reference proteome</keyword>
<evidence type="ECO:0000313" key="2">
    <source>
        <dbReference type="Proteomes" id="UP001524460"/>
    </source>
</evidence>
<comment type="caution">
    <text evidence="1">The sequence shown here is derived from an EMBL/GenBank/DDBJ whole genome shotgun (WGS) entry which is preliminary data.</text>
</comment>
<accession>A0ABT1N5V6</accession>
<evidence type="ECO:0000313" key="1">
    <source>
        <dbReference type="EMBL" id="MCQ1060125.1"/>
    </source>
</evidence>
<dbReference type="EMBL" id="JANEYT010000057">
    <property type="protein sequence ID" value="MCQ1060125.1"/>
    <property type="molecule type" value="Genomic_DNA"/>
</dbReference>
<sequence length="121" mass="13834">MKQQRTTPEPLASKTVTLTNGDRVIASCYLTDNNAILDVTVAFYSLQHIDRLSYPYRAPADQIDLIQQKVQGFSIESANLHLSRITDEVQAACRLNAALEKSLQPVTTYDWDRLREQHNKW</sequence>
<gene>
    <name evidence="1" type="ORF">NHN17_18940</name>
</gene>
<organism evidence="1 2">
    <name type="scientific">Photobacterium pectinilyticum</name>
    <dbReference type="NCBI Taxonomy" id="2906793"/>
    <lineage>
        <taxon>Bacteria</taxon>
        <taxon>Pseudomonadati</taxon>
        <taxon>Pseudomonadota</taxon>
        <taxon>Gammaproteobacteria</taxon>
        <taxon>Vibrionales</taxon>
        <taxon>Vibrionaceae</taxon>
        <taxon>Photobacterium</taxon>
    </lineage>
</organism>
<reference evidence="1 2" key="1">
    <citation type="submission" date="2022-07" db="EMBL/GenBank/DDBJ databases">
        <title>Photobacterium pectinilyticum sp. nov., a marine bacterium isolated from surface seawater of Qingdao offshore.</title>
        <authorList>
            <person name="Wang X."/>
        </authorList>
    </citation>
    <scope>NUCLEOTIDE SEQUENCE [LARGE SCALE GENOMIC DNA]</scope>
    <source>
        <strain evidence="1 2">ZSDE20</strain>
    </source>
</reference>
<dbReference type="Proteomes" id="UP001524460">
    <property type="component" value="Unassembled WGS sequence"/>
</dbReference>
<proteinExistence type="predicted"/>